<dbReference type="Gene3D" id="3.40.50.150">
    <property type="entry name" value="Vaccinia Virus protein VP39"/>
    <property type="match status" value="1"/>
</dbReference>
<accession>A0ABW3JAV8</accession>
<dbReference type="PANTHER" id="PTHR34203:SF13">
    <property type="entry name" value="EXPRESSED PROTEIN"/>
    <property type="match status" value="1"/>
</dbReference>
<comment type="caution">
    <text evidence="2">The sequence shown here is derived from an EMBL/GenBank/DDBJ whole genome shotgun (WGS) entry which is preliminary data.</text>
</comment>
<dbReference type="NCBIfam" id="TIGR01444">
    <property type="entry name" value="fkbM_fam"/>
    <property type="match status" value="1"/>
</dbReference>
<dbReference type="PANTHER" id="PTHR34203">
    <property type="entry name" value="METHYLTRANSFERASE, FKBM FAMILY PROTEIN"/>
    <property type="match status" value="1"/>
</dbReference>
<sequence>MNVLADIIQPTDVCLDIGANIGIFTILMCQLSSHVVSFEPSDFNANLLAANVSENGLETAKVVRCALGAVRETKTFVHLKELPGCSFVNAGDDPEIVQKFWNRDLERTENVVQVECLDDWLPTHGEDRVDFIKMDVEGSERDAIQGGWKMFSEQKPNMVIEFNRRALQQKNGVDPRSLWDLLILLYSHIYVLDPDVDKAPIRVTSYDALYEHLPDNRFWADVLCWLYHGQRIKSQA</sequence>
<organism evidence="2 3">
    <name type="scientific">Methyloligella solikamskensis</name>
    <dbReference type="NCBI Taxonomy" id="1177756"/>
    <lineage>
        <taxon>Bacteria</taxon>
        <taxon>Pseudomonadati</taxon>
        <taxon>Pseudomonadota</taxon>
        <taxon>Alphaproteobacteria</taxon>
        <taxon>Hyphomicrobiales</taxon>
        <taxon>Hyphomicrobiaceae</taxon>
        <taxon>Methyloligella</taxon>
    </lineage>
</organism>
<keyword evidence="3" id="KW-1185">Reference proteome</keyword>
<evidence type="ECO:0000259" key="1">
    <source>
        <dbReference type="Pfam" id="PF05050"/>
    </source>
</evidence>
<feature type="domain" description="Methyltransferase FkbM" evidence="1">
    <location>
        <begin position="16"/>
        <end position="170"/>
    </location>
</feature>
<evidence type="ECO:0000313" key="2">
    <source>
        <dbReference type="EMBL" id="MFD0987424.1"/>
    </source>
</evidence>
<reference evidence="3" key="1">
    <citation type="journal article" date="2019" name="Int. J. Syst. Evol. Microbiol.">
        <title>The Global Catalogue of Microorganisms (GCM) 10K type strain sequencing project: providing services to taxonomists for standard genome sequencing and annotation.</title>
        <authorList>
            <consortium name="The Broad Institute Genomics Platform"/>
            <consortium name="The Broad Institute Genome Sequencing Center for Infectious Disease"/>
            <person name="Wu L."/>
            <person name="Ma J."/>
        </authorList>
    </citation>
    <scope>NUCLEOTIDE SEQUENCE [LARGE SCALE GENOMIC DNA]</scope>
    <source>
        <strain evidence="3">CCUG 61697</strain>
    </source>
</reference>
<evidence type="ECO:0000313" key="3">
    <source>
        <dbReference type="Proteomes" id="UP001597102"/>
    </source>
</evidence>
<dbReference type="InterPro" id="IPR052514">
    <property type="entry name" value="SAM-dependent_MTase"/>
</dbReference>
<keyword evidence="2" id="KW-0808">Transferase</keyword>
<dbReference type="Proteomes" id="UP001597102">
    <property type="component" value="Unassembled WGS sequence"/>
</dbReference>
<dbReference type="RefSeq" id="WP_379089378.1">
    <property type="nucleotide sequence ID" value="NZ_JBHTJO010000001.1"/>
</dbReference>
<gene>
    <name evidence="2" type="ORF">ACFQ2F_09990</name>
</gene>
<dbReference type="GO" id="GO:0008168">
    <property type="term" value="F:methyltransferase activity"/>
    <property type="evidence" value="ECO:0007669"/>
    <property type="project" value="UniProtKB-KW"/>
</dbReference>
<dbReference type="Pfam" id="PF05050">
    <property type="entry name" value="Methyltransf_21"/>
    <property type="match status" value="1"/>
</dbReference>
<dbReference type="SUPFAM" id="SSF53335">
    <property type="entry name" value="S-adenosyl-L-methionine-dependent methyltransferases"/>
    <property type="match status" value="1"/>
</dbReference>
<dbReference type="InterPro" id="IPR029063">
    <property type="entry name" value="SAM-dependent_MTases_sf"/>
</dbReference>
<proteinExistence type="predicted"/>
<dbReference type="InterPro" id="IPR006342">
    <property type="entry name" value="FkbM_mtfrase"/>
</dbReference>
<name>A0ABW3JAV8_9HYPH</name>
<keyword evidence="2" id="KW-0489">Methyltransferase</keyword>
<dbReference type="GO" id="GO:0032259">
    <property type="term" value="P:methylation"/>
    <property type="evidence" value="ECO:0007669"/>
    <property type="project" value="UniProtKB-KW"/>
</dbReference>
<dbReference type="EMBL" id="JBHTJO010000001">
    <property type="protein sequence ID" value="MFD0987424.1"/>
    <property type="molecule type" value="Genomic_DNA"/>
</dbReference>
<dbReference type="EC" id="2.1.1.-" evidence="2"/>
<protein>
    <submittedName>
        <fullName evidence="2">FkbM family methyltransferase</fullName>
        <ecNumber evidence="2">2.1.1.-</ecNumber>
    </submittedName>
</protein>